<dbReference type="PANTHER" id="PTHR30457">
    <property type="entry name" value="5'-NUCLEOTIDASE SURE"/>
    <property type="match status" value="1"/>
</dbReference>
<dbReference type="RefSeq" id="WP_378964014.1">
    <property type="nucleotide sequence ID" value="NZ_JBHTBJ010000001.1"/>
</dbReference>
<keyword evidence="9" id="KW-0472">Membrane</keyword>
<proteinExistence type="inferred from homology"/>
<evidence type="ECO:0000256" key="5">
    <source>
        <dbReference type="ARBA" id="ARBA00022723"/>
    </source>
</evidence>
<keyword evidence="5" id="KW-0479">Metal-binding</keyword>
<accession>A0ABW2HM73</accession>
<evidence type="ECO:0000256" key="2">
    <source>
        <dbReference type="ARBA" id="ARBA00011062"/>
    </source>
</evidence>
<evidence type="ECO:0000256" key="6">
    <source>
        <dbReference type="ARBA" id="ARBA00022741"/>
    </source>
</evidence>
<keyword evidence="6" id="KW-0547">Nucleotide-binding</keyword>
<evidence type="ECO:0000256" key="8">
    <source>
        <dbReference type="SAM" id="MobiDB-lite"/>
    </source>
</evidence>
<comment type="similarity">
    <text evidence="2">Belongs to the SurE nucleotidase family.</text>
</comment>
<dbReference type="Gene3D" id="3.40.1210.10">
    <property type="entry name" value="Survival protein SurE-like phosphatase/nucleotidase"/>
    <property type="match status" value="1"/>
</dbReference>
<feature type="transmembrane region" description="Helical" evidence="9">
    <location>
        <begin position="64"/>
        <end position="83"/>
    </location>
</feature>
<gene>
    <name evidence="11" type="primary">surE</name>
    <name evidence="11" type="ORF">ACFQS1_01435</name>
</gene>
<sequence length="253" mass="25796">MRILVTNDDGISSPGLEVLAAAARSAGHDVVVAAPATEYSGMSAALAAVTDQGRVVIDKTPQGYAVAAAPAFIVVIAVLGAFGSPPDLVLSGINPGANAGRAVLHSGTVGAALTAAARGCHAMAVSLDYLAAQGETLHWETAGRVARDLLDRAAAAPAGTALNLNVPNLPSVTSLREARLAAFGQVQIRILESGDGFVRTDFLQTGRRPDPGSDLALLAEGHATLTVVRPPSEVADQAIPHQRRPAPDNTTLE</sequence>
<keyword evidence="9" id="KW-0812">Transmembrane</keyword>
<keyword evidence="7 11" id="KW-0378">Hydrolase</keyword>
<organism evidence="11 12">
    <name type="scientific">Paractinoplanes rhizophilus</name>
    <dbReference type="NCBI Taxonomy" id="1416877"/>
    <lineage>
        <taxon>Bacteria</taxon>
        <taxon>Bacillati</taxon>
        <taxon>Actinomycetota</taxon>
        <taxon>Actinomycetes</taxon>
        <taxon>Micromonosporales</taxon>
        <taxon>Micromonosporaceae</taxon>
        <taxon>Paractinoplanes</taxon>
    </lineage>
</organism>
<evidence type="ECO:0000256" key="1">
    <source>
        <dbReference type="ARBA" id="ARBA00000815"/>
    </source>
</evidence>
<dbReference type="InterPro" id="IPR030048">
    <property type="entry name" value="SurE"/>
</dbReference>
<evidence type="ECO:0000256" key="9">
    <source>
        <dbReference type="SAM" id="Phobius"/>
    </source>
</evidence>
<evidence type="ECO:0000259" key="10">
    <source>
        <dbReference type="Pfam" id="PF01975"/>
    </source>
</evidence>
<comment type="caution">
    <text evidence="11">The sequence shown here is derived from an EMBL/GenBank/DDBJ whole genome shotgun (WGS) entry which is preliminary data.</text>
</comment>
<feature type="region of interest" description="Disordered" evidence="8">
    <location>
        <begin position="229"/>
        <end position="253"/>
    </location>
</feature>
<dbReference type="GO" id="GO:0008253">
    <property type="term" value="F:5'-nucleotidase activity"/>
    <property type="evidence" value="ECO:0007669"/>
    <property type="project" value="UniProtKB-EC"/>
</dbReference>
<protein>
    <recommendedName>
        <fullName evidence="3">5'-nucleotidase</fullName>
        <ecNumber evidence="3">3.1.3.5</ecNumber>
    </recommendedName>
</protein>
<keyword evidence="9" id="KW-1133">Transmembrane helix</keyword>
<evidence type="ECO:0000313" key="11">
    <source>
        <dbReference type="EMBL" id="MFC7272630.1"/>
    </source>
</evidence>
<dbReference type="SUPFAM" id="SSF64167">
    <property type="entry name" value="SurE-like"/>
    <property type="match status" value="1"/>
</dbReference>
<reference evidence="12" key="1">
    <citation type="journal article" date="2019" name="Int. J. Syst. Evol. Microbiol.">
        <title>The Global Catalogue of Microorganisms (GCM) 10K type strain sequencing project: providing services to taxonomists for standard genome sequencing and annotation.</title>
        <authorList>
            <consortium name="The Broad Institute Genomics Platform"/>
            <consortium name="The Broad Institute Genome Sequencing Center for Infectious Disease"/>
            <person name="Wu L."/>
            <person name="Ma J."/>
        </authorList>
    </citation>
    <scope>NUCLEOTIDE SEQUENCE [LARGE SCALE GENOMIC DNA]</scope>
    <source>
        <strain evidence="12">XZYJT-10</strain>
    </source>
</reference>
<keyword evidence="12" id="KW-1185">Reference proteome</keyword>
<evidence type="ECO:0000313" key="12">
    <source>
        <dbReference type="Proteomes" id="UP001596548"/>
    </source>
</evidence>
<evidence type="ECO:0000256" key="4">
    <source>
        <dbReference type="ARBA" id="ARBA00022490"/>
    </source>
</evidence>
<dbReference type="PANTHER" id="PTHR30457:SF12">
    <property type="entry name" value="5'_3'-NUCLEOTIDASE SURE"/>
    <property type="match status" value="1"/>
</dbReference>
<evidence type="ECO:0000256" key="3">
    <source>
        <dbReference type="ARBA" id="ARBA00012643"/>
    </source>
</evidence>
<keyword evidence="4" id="KW-0963">Cytoplasm</keyword>
<name>A0ABW2HM73_9ACTN</name>
<dbReference type="EC" id="3.1.3.5" evidence="3"/>
<dbReference type="Proteomes" id="UP001596548">
    <property type="component" value="Unassembled WGS sequence"/>
</dbReference>
<feature type="domain" description="Survival protein SurE-like phosphatase/nucleotidase" evidence="10">
    <location>
        <begin position="3"/>
        <end position="182"/>
    </location>
</feature>
<dbReference type="EMBL" id="JBHTBJ010000001">
    <property type="protein sequence ID" value="MFC7272630.1"/>
    <property type="molecule type" value="Genomic_DNA"/>
</dbReference>
<dbReference type="InterPro" id="IPR002828">
    <property type="entry name" value="SurE-like_Pase/nucleotidase"/>
</dbReference>
<dbReference type="InterPro" id="IPR036523">
    <property type="entry name" value="SurE-like_sf"/>
</dbReference>
<evidence type="ECO:0000256" key="7">
    <source>
        <dbReference type="ARBA" id="ARBA00022801"/>
    </source>
</evidence>
<comment type="catalytic activity">
    <reaction evidence="1">
        <text>a ribonucleoside 5'-phosphate + H2O = a ribonucleoside + phosphate</text>
        <dbReference type="Rhea" id="RHEA:12484"/>
        <dbReference type="ChEBI" id="CHEBI:15377"/>
        <dbReference type="ChEBI" id="CHEBI:18254"/>
        <dbReference type="ChEBI" id="CHEBI:43474"/>
        <dbReference type="ChEBI" id="CHEBI:58043"/>
        <dbReference type="EC" id="3.1.3.5"/>
    </reaction>
</comment>
<dbReference type="Pfam" id="PF01975">
    <property type="entry name" value="SurE"/>
    <property type="match status" value="1"/>
</dbReference>